<reference evidence="5 6" key="1">
    <citation type="submission" date="2021-01" db="EMBL/GenBank/DDBJ databases">
        <title>Complete genome sequence of Pantoea eucrina OB49, a heavy metal tolerant bacterium with PGPR potential isolated from wheat in Algeria.</title>
        <authorList>
            <person name="Lekired A."/>
            <person name="Ouzari I.H."/>
        </authorList>
    </citation>
    <scope>NUCLEOTIDE SEQUENCE [LARGE SCALE GENOMIC DNA]</scope>
    <source>
        <strain evidence="5 6">OB49</strain>
    </source>
</reference>
<dbReference type="SFLD" id="SFLDS00003">
    <property type="entry name" value="Haloacid_Dehalogenase"/>
    <property type="match status" value="1"/>
</dbReference>
<dbReference type="InterPro" id="IPR051540">
    <property type="entry name" value="S-2-haloacid_dehalogenase"/>
</dbReference>
<sequence length="227" mass="24616">MKEATLLVFDVNETLLDLTYLDTFFLDTFGDAQVMRQWFAEQILYSQTLTLSDRYVPFGELAVAVLKMVATIRGIALDSSQITRFQQEMAVLPAHPDALPALEKLQAAGFEMVTFTNSSAEAGKKVLAQSGLASFFSQQFSVEQSGCFKPAAAAYRSVSEALDRPPAALRMIATHAWDIIGAMACGWKGALITRPGNAPLLLGEQPDISGPDLPAIAEQIIASDRRA</sequence>
<evidence type="ECO:0000256" key="4">
    <source>
        <dbReference type="RuleBase" id="RU368077"/>
    </source>
</evidence>
<dbReference type="EC" id="3.8.1.2" evidence="4"/>
<dbReference type="NCBIfam" id="TIGR01428">
    <property type="entry name" value="HAD_type_II"/>
    <property type="match status" value="1"/>
</dbReference>
<dbReference type="CDD" id="cd02588">
    <property type="entry name" value="HAD_L2-DEX"/>
    <property type="match status" value="1"/>
</dbReference>
<keyword evidence="3 4" id="KW-0378">Hydrolase</keyword>
<dbReference type="PANTHER" id="PTHR43316:SF3">
    <property type="entry name" value="HALOACID DEHALOGENASE, TYPE II (AFU_ORTHOLOGUE AFUA_2G07750)-RELATED"/>
    <property type="match status" value="1"/>
</dbReference>
<comment type="function">
    <text evidence="4">Catalyzes the hydrolytic dehalogenation of small (S)-2-haloalkanoic acids to yield the corresponding (R)-2-hydroxyalkanoic acids.</text>
</comment>
<comment type="catalytic activity">
    <reaction evidence="4">
        <text>an (S)-2-haloacid + H2O = a (2R)-2-hydroxycarboxylate + a halide anion + H(+)</text>
        <dbReference type="Rhea" id="RHEA:11192"/>
        <dbReference type="ChEBI" id="CHEBI:15377"/>
        <dbReference type="ChEBI" id="CHEBI:15378"/>
        <dbReference type="ChEBI" id="CHEBI:16042"/>
        <dbReference type="ChEBI" id="CHEBI:58314"/>
        <dbReference type="ChEBI" id="CHEBI:137405"/>
        <dbReference type="EC" id="3.8.1.2"/>
    </reaction>
</comment>
<dbReference type="EMBL" id="JAFCXS010000010">
    <property type="protein sequence ID" value="MBM0748478.1"/>
    <property type="molecule type" value="Genomic_DNA"/>
</dbReference>
<dbReference type="InterPro" id="IPR023198">
    <property type="entry name" value="PGP-like_dom2"/>
</dbReference>
<evidence type="ECO:0000256" key="3">
    <source>
        <dbReference type="ARBA" id="ARBA00022801"/>
    </source>
</evidence>
<dbReference type="Pfam" id="PF00702">
    <property type="entry name" value="Hydrolase"/>
    <property type="match status" value="1"/>
</dbReference>
<comment type="similarity">
    <text evidence="1 4">Belongs to the HAD-like hydrolase superfamily. S-2-haloalkanoic acid dehalogenase family.</text>
</comment>
<keyword evidence="2" id="KW-0479">Metal-binding</keyword>
<accession>A0ABS1Z7U6</accession>
<dbReference type="Gene3D" id="3.40.50.1000">
    <property type="entry name" value="HAD superfamily/HAD-like"/>
    <property type="match status" value="1"/>
</dbReference>
<dbReference type="InterPro" id="IPR023214">
    <property type="entry name" value="HAD_sf"/>
</dbReference>
<dbReference type="InterPro" id="IPR006439">
    <property type="entry name" value="HAD-SF_hydro_IA"/>
</dbReference>
<gene>
    <name evidence="5" type="ORF">JJB79_13830</name>
</gene>
<organism evidence="5 6">
    <name type="scientific">Pantoea eucrina</name>
    <dbReference type="NCBI Taxonomy" id="472693"/>
    <lineage>
        <taxon>Bacteria</taxon>
        <taxon>Pseudomonadati</taxon>
        <taxon>Pseudomonadota</taxon>
        <taxon>Gammaproteobacteria</taxon>
        <taxon>Enterobacterales</taxon>
        <taxon>Erwiniaceae</taxon>
        <taxon>Pantoea</taxon>
    </lineage>
</organism>
<dbReference type="Proteomes" id="UP000809137">
    <property type="component" value="Unassembled WGS sequence"/>
</dbReference>
<dbReference type="SUPFAM" id="SSF56784">
    <property type="entry name" value="HAD-like"/>
    <property type="match status" value="1"/>
</dbReference>
<dbReference type="NCBIfam" id="TIGR01493">
    <property type="entry name" value="HAD-SF-IA-v2"/>
    <property type="match status" value="1"/>
</dbReference>
<comment type="caution">
    <text evidence="5">The sequence shown here is derived from an EMBL/GenBank/DDBJ whole genome shotgun (WGS) entry which is preliminary data.</text>
</comment>
<evidence type="ECO:0000256" key="1">
    <source>
        <dbReference type="ARBA" id="ARBA00008106"/>
    </source>
</evidence>
<dbReference type="PRINTS" id="PR00413">
    <property type="entry name" value="HADHALOGNASE"/>
</dbReference>
<dbReference type="InterPro" id="IPR006328">
    <property type="entry name" value="2-HAD"/>
</dbReference>
<evidence type="ECO:0000256" key="2">
    <source>
        <dbReference type="ARBA" id="ARBA00022723"/>
    </source>
</evidence>
<protein>
    <recommendedName>
        <fullName evidence="4">(S)-2-haloacid dehalogenase</fullName>
        <ecNumber evidence="4">3.8.1.2</ecNumber>
    </recommendedName>
    <alternativeName>
        <fullName evidence="4">2-haloalkanoic acid dehalogenase</fullName>
    </alternativeName>
    <alternativeName>
        <fullName evidence="4">Halocarboxylic acid halidohydrolase</fullName>
    </alternativeName>
    <alternativeName>
        <fullName evidence="4">L-2-haloacid dehalogenase</fullName>
    </alternativeName>
</protein>
<dbReference type="SFLD" id="SFLDG01129">
    <property type="entry name" value="C1.5:_HAD__Beta-PGM__Phosphata"/>
    <property type="match status" value="1"/>
</dbReference>
<proteinExistence type="inferred from homology"/>
<dbReference type="RefSeq" id="WP_203025641.1">
    <property type="nucleotide sequence ID" value="NZ_JAFCXS010000010.1"/>
</dbReference>
<name>A0ABS1Z7U6_9GAMM</name>
<dbReference type="InterPro" id="IPR036412">
    <property type="entry name" value="HAD-like_sf"/>
</dbReference>
<keyword evidence="6" id="KW-1185">Reference proteome</keyword>
<evidence type="ECO:0000313" key="5">
    <source>
        <dbReference type="EMBL" id="MBM0748478.1"/>
    </source>
</evidence>
<dbReference type="Gene3D" id="1.10.150.240">
    <property type="entry name" value="Putative phosphatase, domain 2"/>
    <property type="match status" value="1"/>
</dbReference>
<dbReference type="PANTHER" id="PTHR43316">
    <property type="entry name" value="HYDROLASE, HALOACID DELAHOGENASE-RELATED"/>
    <property type="match status" value="1"/>
</dbReference>
<evidence type="ECO:0000313" key="6">
    <source>
        <dbReference type="Proteomes" id="UP000809137"/>
    </source>
</evidence>